<evidence type="ECO:0000313" key="3">
    <source>
        <dbReference type="Proteomes" id="UP001152599"/>
    </source>
</evidence>
<protein>
    <submittedName>
        <fullName evidence="2">Uncharacterized protein</fullName>
    </submittedName>
</protein>
<dbReference type="EMBL" id="JANCMU010000002">
    <property type="protein sequence ID" value="MDG4945761.1"/>
    <property type="molecule type" value="Genomic_DNA"/>
</dbReference>
<keyword evidence="3" id="KW-1185">Reference proteome</keyword>
<name>A0A9X4N033_9FLAO</name>
<feature type="transmembrane region" description="Helical" evidence="1">
    <location>
        <begin position="102"/>
        <end position="126"/>
    </location>
</feature>
<comment type="caution">
    <text evidence="2">The sequence shown here is derived from an EMBL/GenBank/DDBJ whole genome shotgun (WGS) entry which is preliminary data.</text>
</comment>
<proteinExistence type="predicted"/>
<evidence type="ECO:0000256" key="1">
    <source>
        <dbReference type="SAM" id="Phobius"/>
    </source>
</evidence>
<reference evidence="2" key="1">
    <citation type="submission" date="2022-07" db="EMBL/GenBank/DDBJ databases">
        <title>Description and genome-wide analysis of Profundicola chukchiensis gen. nov., sp. nov., marine bacteria isolated from bottom sediments of the Chukchi Sea.</title>
        <authorList>
            <person name="Romanenko L."/>
            <person name="Otstavnykh N."/>
            <person name="Kurilenko V."/>
            <person name="Eremeev V."/>
            <person name="Velansky P."/>
            <person name="Mikhailov V."/>
            <person name="Isaeva M."/>
        </authorList>
    </citation>
    <scope>NUCLEOTIDE SEQUENCE</scope>
    <source>
        <strain evidence="2">KMM 9713</strain>
    </source>
</reference>
<keyword evidence="1" id="KW-0472">Membrane</keyword>
<dbReference type="AlphaFoldDB" id="A0A9X4N033"/>
<dbReference type="Proteomes" id="UP001152599">
    <property type="component" value="Unassembled WGS sequence"/>
</dbReference>
<dbReference type="RefSeq" id="WP_304420325.1">
    <property type="nucleotide sequence ID" value="NZ_JANCMU010000002.1"/>
</dbReference>
<feature type="transmembrane region" description="Helical" evidence="1">
    <location>
        <begin position="29"/>
        <end position="49"/>
    </location>
</feature>
<accession>A0A9X4N033</accession>
<organism evidence="2 3">
    <name type="scientific">Profundicola chukchiensis</name>
    <dbReference type="NCBI Taxonomy" id="2961959"/>
    <lineage>
        <taxon>Bacteria</taxon>
        <taxon>Pseudomonadati</taxon>
        <taxon>Bacteroidota</taxon>
        <taxon>Flavobacteriia</taxon>
        <taxon>Flavobacteriales</taxon>
        <taxon>Weeksellaceae</taxon>
        <taxon>Profundicola</taxon>
    </lineage>
</organism>
<evidence type="ECO:0000313" key="2">
    <source>
        <dbReference type="EMBL" id="MDG4945761.1"/>
    </source>
</evidence>
<keyword evidence="1" id="KW-0812">Transmembrane</keyword>
<gene>
    <name evidence="2" type="ORF">NMK71_04985</name>
</gene>
<feature type="transmembrane region" description="Helical" evidence="1">
    <location>
        <begin position="61"/>
        <end position="82"/>
    </location>
</feature>
<sequence>MNDFFADVYELWGLNYLGDFSEDLYTLDFYAPLFGISFGVVVVFLLVYYKLMDQPRFSKTLYWFIFLLIVSLLSFFIAYTRADAAIYNLYSNMGQDIPHGENAYLTFALTNLILFSIIYFILSLFFKLISVNHKYIPF</sequence>
<keyword evidence="1" id="KW-1133">Transmembrane helix</keyword>